<dbReference type="PANTHER" id="PTHR37542:SF1">
    <property type="entry name" value="PRION-INHIBITION AND PROPAGATION HELO DOMAIN-CONTAINING PROTEIN"/>
    <property type="match status" value="1"/>
</dbReference>
<comment type="caution">
    <text evidence="2">The sequence shown here is derived from an EMBL/GenBank/DDBJ whole genome shotgun (WGS) entry which is preliminary data.</text>
</comment>
<evidence type="ECO:0000313" key="3">
    <source>
        <dbReference type="Proteomes" id="UP001610446"/>
    </source>
</evidence>
<organism evidence="2 3">
    <name type="scientific">Aspergillus pseudoustus</name>
    <dbReference type="NCBI Taxonomy" id="1810923"/>
    <lineage>
        <taxon>Eukaryota</taxon>
        <taxon>Fungi</taxon>
        <taxon>Dikarya</taxon>
        <taxon>Ascomycota</taxon>
        <taxon>Pezizomycotina</taxon>
        <taxon>Eurotiomycetes</taxon>
        <taxon>Eurotiomycetidae</taxon>
        <taxon>Eurotiales</taxon>
        <taxon>Aspergillaceae</taxon>
        <taxon>Aspergillus</taxon>
        <taxon>Aspergillus subgen. Nidulantes</taxon>
    </lineage>
</organism>
<dbReference type="PANTHER" id="PTHR37542">
    <property type="entry name" value="HELO DOMAIN-CONTAINING PROTEIN-RELATED"/>
    <property type="match status" value="1"/>
</dbReference>
<accession>A0ABR4IQ07</accession>
<dbReference type="Proteomes" id="UP001610446">
    <property type="component" value="Unassembled WGS sequence"/>
</dbReference>
<protein>
    <recommendedName>
        <fullName evidence="1">Protein kinase domain-containing protein</fullName>
    </recommendedName>
</protein>
<dbReference type="PROSITE" id="PS50011">
    <property type="entry name" value="PROTEIN_KINASE_DOM"/>
    <property type="match status" value="1"/>
</dbReference>
<keyword evidence="3" id="KW-1185">Reference proteome</keyword>
<feature type="domain" description="Protein kinase" evidence="1">
    <location>
        <begin position="1"/>
        <end position="344"/>
    </location>
</feature>
<dbReference type="InterPro" id="IPR011009">
    <property type="entry name" value="Kinase-like_dom_sf"/>
</dbReference>
<evidence type="ECO:0000313" key="2">
    <source>
        <dbReference type="EMBL" id="KAL2829845.1"/>
    </source>
</evidence>
<evidence type="ECO:0000259" key="1">
    <source>
        <dbReference type="PROSITE" id="PS50011"/>
    </source>
</evidence>
<dbReference type="EMBL" id="JBFXLU010000322">
    <property type="protein sequence ID" value="KAL2829845.1"/>
    <property type="molecule type" value="Genomic_DNA"/>
</dbReference>
<dbReference type="SUPFAM" id="SSF56112">
    <property type="entry name" value="Protein kinase-like (PK-like)"/>
    <property type="match status" value="1"/>
</dbReference>
<dbReference type="InterPro" id="IPR000719">
    <property type="entry name" value="Prot_kinase_dom"/>
</dbReference>
<gene>
    <name evidence="2" type="ORF">BJY01DRAFT_122593</name>
</gene>
<dbReference type="Gene3D" id="1.10.510.10">
    <property type="entry name" value="Transferase(Phosphotransferase) domain 1"/>
    <property type="match status" value="1"/>
</dbReference>
<name>A0ABR4IQ07_9EURO</name>
<reference evidence="2 3" key="1">
    <citation type="submission" date="2024-07" db="EMBL/GenBank/DDBJ databases">
        <title>Section-level genome sequencing and comparative genomics of Aspergillus sections Usti and Cavernicolus.</title>
        <authorList>
            <consortium name="Lawrence Berkeley National Laboratory"/>
            <person name="Nybo J.L."/>
            <person name="Vesth T.C."/>
            <person name="Theobald S."/>
            <person name="Frisvad J.C."/>
            <person name="Larsen T.O."/>
            <person name="Kjaerboelling I."/>
            <person name="Rothschild-Mancinelli K."/>
            <person name="Lyhne E.K."/>
            <person name="Kogle M.E."/>
            <person name="Barry K."/>
            <person name="Clum A."/>
            <person name="Na H."/>
            <person name="Ledsgaard L."/>
            <person name="Lin J."/>
            <person name="Lipzen A."/>
            <person name="Kuo A."/>
            <person name="Riley R."/>
            <person name="Mondo S."/>
            <person name="Labutti K."/>
            <person name="Haridas S."/>
            <person name="Pangalinan J."/>
            <person name="Salamov A.A."/>
            <person name="Simmons B.A."/>
            <person name="Magnuson J.K."/>
            <person name="Chen J."/>
            <person name="Drula E."/>
            <person name="Henrissat B."/>
            <person name="Wiebenga A."/>
            <person name="Lubbers R.J."/>
            <person name="Gomes A.C."/>
            <person name="Makela M.R."/>
            <person name="Stajich J."/>
            <person name="Grigoriev I.V."/>
            <person name="Mortensen U.H."/>
            <person name="De Vries R.P."/>
            <person name="Baker S.E."/>
            <person name="Andersen M.R."/>
        </authorList>
    </citation>
    <scope>NUCLEOTIDE SEQUENCE [LARGE SCALE GENOMIC DNA]</scope>
    <source>
        <strain evidence="2 3">CBS 123904</strain>
    </source>
</reference>
<sequence>MSDNAADKTIGKTIDTGLANETKGGSYQAAKHIRDALRIVQPPAKDFFLKEATLNSADRSDIPYSTLQLIVTSSSNSPMTFIPDSVDCTAVADVSVFSRNVRDLAVRLRKIEPTTFHLLQCLSVSRTRDPNSRRTTSLHFVFKMPKSHHRPQSLRQLLLSSESPSLTSRVSLARDLATSVSYIHVLDFVHKNIRPETALVFEGSGCPFGPLFLLGFKTFRAADGKSLRLAVTNRIENMYQHPERQGVAPDTDHRMQHDIYSLGVCLLEIGLWTSFTTGDARNPSPTIPTDGSNHLKTYFTAMARENLPYRMGDKYTNVVINCLTCMDPTNEDFGDESEFEDDFGIRIGVKYIEKILMQLGEISV</sequence>
<proteinExistence type="predicted"/>